<evidence type="ECO:0008006" key="5">
    <source>
        <dbReference type="Google" id="ProtNLM"/>
    </source>
</evidence>
<feature type="region of interest" description="Disordered" evidence="1">
    <location>
        <begin position="456"/>
        <end position="500"/>
    </location>
</feature>
<feature type="transmembrane region" description="Helical" evidence="2">
    <location>
        <begin position="43"/>
        <end position="65"/>
    </location>
</feature>
<keyword evidence="2" id="KW-0472">Membrane</keyword>
<dbReference type="Gene3D" id="2.160.20.80">
    <property type="entry name" value="E3 ubiquitin-protein ligase SopA"/>
    <property type="match status" value="1"/>
</dbReference>
<organism evidence="3 4">
    <name type="scientific">Mycobacterium hippophais</name>
    <dbReference type="NCBI Taxonomy" id="3016340"/>
    <lineage>
        <taxon>Bacteria</taxon>
        <taxon>Bacillati</taxon>
        <taxon>Actinomycetota</taxon>
        <taxon>Actinomycetes</taxon>
        <taxon>Mycobacteriales</taxon>
        <taxon>Mycobacteriaceae</taxon>
        <taxon>Mycobacterium</taxon>
    </lineage>
</organism>
<evidence type="ECO:0000313" key="4">
    <source>
        <dbReference type="Proteomes" id="UP001142153"/>
    </source>
</evidence>
<gene>
    <name evidence="3" type="ORF">O6P37_22320</name>
</gene>
<reference evidence="3" key="1">
    <citation type="submission" date="2022-12" db="EMBL/GenBank/DDBJ databases">
        <authorList>
            <person name="Deng Y."/>
            <person name="Zhang Y.-Q."/>
        </authorList>
    </citation>
    <scope>NUCLEOTIDE SEQUENCE</scope>
    <source>
        <strain evidence="3">CPCC 205372</strain>
    </source>
</reference>
<feature type="region of interest" description="Disordered" evidence="1">
    <location>
        <begin position="1"/>
        <end position="34"/>
    </location>
</feature>
<proteinExistence type="predicted"/>
<dbReference type="Proteomes" id="UP001142153">
    <property type="component" value="Unassembled WGS sequence"/>
</dbReference>
<comment type="caution">
    <text evidence="3">The sequence shown here is derived from an EMBL/GenBank/DDBJ whole genome shotgun (WGS) entry which is preliminary data.</text>
</comment>
<evidence type="ECO:0000313" key="3">
    <source>
        <dbReference type="EMBL" id="MCZ8381609.1"/>
    </source>
</evidence>
<feature type="transmembrane region" description="Helical" evidence="2">
    <location>
        <begin position="168"/>
        <end position="189"/>
    </location>
</feature>
<feature type="transmembrane region" description="Helical" evidence="2">
    <location>
        <begin position="130"/>
        <end position="148"/>
    </location>
</feature>
<dbReference type="EMBL" id="JAPZPY010000012">
    <property type="protein sequence ID" value="MCZ8381609.1"/>
    <property type="molecule type" value="Genomic_DNA"/>
</dbReference>
<protein>
    <recommendedName>
        <fullName evidence="5">Pentapeptide repeat-containing protein</fullName>
    </recommendedName>
</protein>
<sequence>MPERLADAIEELSNPNRSDVEPEGQSPPDAPRRRSRLVRYTPAPVLAVLVAVVAVAAGLAVHWALGVSAVAAPVRDAGLPYGALRVGSAVVAALLAGAAVARICHPAQTLRRELRSTLTASRRRSTRTPLLGAVVLAAVLGAGLAAVLTWKVTGEVFFSGAADTSASAVRAALPLLGGAAVAVLLVLVFRRQLDAERGRFADRFGAASAQLGEAEAATRIAGVFALAAAADESSTFARRQQCIDVLCGYLRLPYDPEFGANHLAELVSTTTWTATAPATNIEESRRQAIRQNDGEVRQTVVRVLAARLQRDADASWAGNDFDFTGVLFEDASFAGAVFRGRRVRFDGAMFSGEATSFEGAAFDADRVSFDGARFVTPATTFAGARFRAGHVSFDGAVLEGVDVSFEDTRFTGEDVSFRKVAFAGDRTSFARAKFKCLQAAFDAPVTWRAVTFDWEKPETPGGSPQTIPRCIGPRPWPPTLSEDQLVEKKGVRKSMEAARG</sequence>
<keyword evidence="2" id="KW-1133">Transmembrane helix</keyword>
<feature type="compositionally biased region" description="Basic and acidic residues" evidence="1">
    <location>
        <begin position="485"/>
        <end position="500"/>
    </location>
</feature>
<evidence type="ECO:0000256" key="1">
    <source>
        <dbReference type="SAM" id="MobiDB-lite"/>
    </source>
</evidence>
<dbReference type="RefSeq" id="WP_269896137.1">
    <property type="nucleotide sequence ID" value="NZ_JAPZPY010000012.1"/>
</dbReference>
<keyword evidence="2" id="KW-0812">Transmembrane</keyword>
<name>A0ABT4PYT7_9MYCO</name>
<keyword evidence="4" id="KW-1185">Reference proteome</keyword>
<accession>A0ABT4PYT7</accession>
<evidence type="ECO:0000256" key="2">
    <source>
        <dbReference type="SAM" id="Phobius"/>
    </source>
</evidence>
<feature type="transmembrane region" description="Helical" evidence="2">
    <location>
        <begin position="85"/>
        <end position="105"/>
    </location>
</feature>